<dbReference type="PROSITE" id="PS51186">
    <property type="entry name" value="GNAT"/>
    <property type="match status" value="1"/>
</dbReference>
<dbReference type="InterPro" id="IPR000182">
    <property type="entry name" value="GNAT_dom"/>
</dbReference>
<organism evidence="2 3">
    <name type="scientific">Vibrio cidicii</name>
    <dbReference type="NCBI Taxonomy" id="1763883"/>
    <lineage>
        <taxon>Bacteria</taxon>
        <taxon>Pseudomonadati</taxon>
        <taxon>Pseudomonadota</taxon>
        <taxon>Gammaproteobacteria</taxon>
        <taxon>Vibrionales</taxon>
        <taxon>Vibrionaceae</taxon>
        <taxon>Vibrio</taxon>
    </lineage>
</organism>
<dbReference type="EMBL" id="LOMK01000001">
    <property type="protein sequence ID" value="KYN24692.1"/>
    <property type="molecule type" value="Genomic_DNA"/>
</dbReference>
<dbReference type="AlphaFoldDB" id="A0A151JG80"/>
<proteinExistence type="predicted"/>
<evidence type="ECO:0000313" key="3">
    <source>
        <dbReference type="Proteomes" id="UP000075349"/>
    </source>
</evidence>
<reference evidence="3" key="1">
    <citation type="submission" date="2015-12" db="EMBL/GenBank/DDBJ databases">
        <authorList>
            <person name="Tarr C.L."/>
            <person name="Gladney L.M."/>
        </authorList>
    </citation>
    <scope>NUCLEOTIDE SEQUENCE [LARGE SCALE GENOMIC DNA]</scope>
    <source>
        <strain evidence="3">2756-81</strain>
    </source>
</reference>
<evidence type="ECO:0000313" key="2">
    <source>
        <dbReference type="EMBL" id="KYN24692.1"/>
    </source>
</evidence>
<gene>
    <name evidence="2" type="ORF">AUQ44_02050</name>
</gene>
<name>A0A151JG80_9VIBR</name>
<dbReference type="SUPFAM" id="SSF55729">
    <property type="entry name" value="Acyl-CoA N-acyltransferases (Nat)"/>
    <property type="match status" value="1"/>
</dbReference>
<dbReference type="InterPro" id="IPR016181">
    <property type="entry name" value="Acyl_CoA_acyltransferase"/>
</dbReference>
<protein>
    <recommendedName>
        <fullName evidence="1">N-acetyltransferase domain-containing protein</fullName>
    </recommendedName>
</protein>
<dbReference type="Gene3D" id="3.40.630.30">
    <property type="match status" value="1"/>
</dbReference>
<sequence length="157" mass="17481">MISIEKYSVKREYEANLLSVKPEQSEFTVGNINEVVSSLKEYEHPHLIISNGAVAGFFLLDLSYTETYGFSSSKALGVRALLVDQRFQGQGVATKAINLLPSYVVNNYPDFQVLQLTVNCRNKVAYNCYCKCGFEDTGELYLGGPVGPQHVMQRKVA</sequence>
<accession>A0A151JG80</accession>
<comment type="caution">
    <text evidence="2">The sequence shown here is derived from an EMBL/GenBank/DDBJ whole genome shotgun (WGS) entry which is preliminary data.</text>
</comment>
<dbReference type="Proteomes" id="UP000075349">
    <property type="component" value="Unassembled WGS sequence"/>
</dbReference>
<dbReference type="Pfam" id="PF00583">
    <property type="entry name" value="Acetyltransf_1"/>
    <property type="match status" value="1"/>
</dbReference>
<feature type="domain" description="N-acetyltransferase" evidence="1">
    <location>
        <begin position="7"/>
        <end position="157"/>
    </location>
</feature>
<dbReference type="GO" id="GO:0016747">
    <property type="term" value="F:acyltransferase activity, transferring groups other than amino-acyl groups"/>
    <property type="evidence" value="ECO:0007669"/>
    <property type="project" value="InterPro"/>
</dbReference>
<evidence type="ECO:0000259" key="1">
    <source>
        <dbReference type="PROSITE" id="PS51186"/>
    </source>
</evidence>